<dbReference type="HOGENOM" id="CLU_1138142_0_0_1"/>
<dbReference type="Gene3D" id="1.10.510.10">
    <property type="entry name" value="Transferase(Phosphotransferase) domain 1"/>
    <property type="match status" value="1"/>
</dbReference>
<sequence length="244" mass="27710">MTARDGCLLSFSPPRSSECLFRELSLATRMHLVVFAWKWVLPNRYSFLPTVQPVDVFRTQVLTGERPFSDVSSDVEFLMTVATSQSTMQPTRPDLCEPARQMVLDKLWTVILQCLAQSPGDRPSTLSESASLLELVMTASDPDCSLRPLFSESPLPLISPAVIGGNRPRRRKSHQARFVCQTCNLSFIKRENLLDHTRIHLGEKPYHCHECPSAFVQQSDLKRHRVIRHGDRTRRVAPVEPFVV</sequence>
<proteinExistence type="predicted"/>
<dbReference type="GO" id="GO:0000977">
    <property type="term" value="F:RNA polymerase II transcription regulatory region sequence-specific DNA binding"/>
    <property type="evidence" value="ECO:0007669"/>
    <property type="project" value="TreeGrafter"/>
</dbReference>
<accession>A0A067PPI6</accession>
<evidence type="ECO:0000256" key="1">
    <source>
        <dbReference type="ARBA" id="ARBA00022723"/>
    </source>
</evidence>
<dbReference type="Pfam" id="PF00096">
    <property type="entry name" value="zf-C2H2"/>
    <property type="match status" value="2"/>
</dbReference>
<reference evidence="8" key="1">
    <citation type="journal article" date="2014" name="Proc. Natl. Acad. Sci. U.S.A.">
        <title>Extensive sampling of basidiomycete genomes demonstrates inadequacy of the white-rot/brown-rot paradigm for wood decay fungi.</title>
        <authorList>
            <person name="Riley R."/>
            <person name="Salamov A.A."/>
            <person name="Brown D.W."/>
            <person name="Nagy L.G."/>
            <person name="Floudas D."/>
            <person name="Held B.W."/>
            <person name="Levasseur A."/>
            <person name="Lombard V."/>
            <person name="Morin E."/>
            <person name="Otillar R."/>
            <person name="Lindquist E.A."/>
            <person name="Sun H."/>
            <person name="LaButti K.M."/>
            <person name="Schmutz J."/>
            <person name="Jabbour D."/>
            <person name="Luo H."/>
            <person name="Baker S.E."/>
            <person name="Pisabarro A.G."/>
            <person name="Walton J.D."/>
            <person name="Blanchette R.A."/>
            <person name="Henrissat B."/>
            <person name="Martin F."/>
            <person name="Cullen D."/>
            <person name="Hibbett D.S."/>
            <person name="Grigoriev I.V."/>
        </authorList>
    </citation>
    <scope>NUCLEOTIDE SEQUENCE [LARGE SCALE GENOMIC DNA]</scope>
    <source>
        <strain evidence="8">MUCL 33604</strain>
    </source>
</reference>
<gene>
    <name evidence="7" type="ORF">JAAARDRAFT_438072</name>
</gene>
<evidence type="ECO:0000256" key="4">
    <source>
        <dbReference type="ARBA" id="ARBA00022833"/>
    </source>
</evidence>
<dbReference type="InterPro" id="IPR050717">
    <property type="entry name" value="C2H2-ZF_Transcription_Reg"/>
</dbReference>
<dbReference type="SUPFAM" id="SSF57667">
    <property type="entry name" value="beta-beta-alpha zinc fingers"/>
    <property type="match status" value="1"/>
</dbReference>
<dbReference type="GO" id="GO:0008270">
    <property type="term" value="F:zinc ion binding"/>
    <property type="evidence" value="ECO:0007669"/>
    <property type="project" value="UniProtKB-KW"/>
</dbReference>
<dbReference type="AlphaFoldDB" id="A0A067PPI6"/>
<dbReference type="InterPro" id="IPR013087">
    <property type="entry name" value="Znf_C2H2_type"/>
</dbReference>
<dbReference type="PROSITE" id="PS00028">
    <property type="entry name" value="ZINC_FINGER_C2H2_1"/>
    <property type="match status" value="2"/>
</dbReference>
<evidence type="ECO:0000313" key="7">
    <source>
        <dbReference type="EMBL" id="KDQ53207.1"/>
    </source>
</evidence>
<feature type="domain" description="C2H2-type" evidence="6">
    <location>
        <begin position="206"/>
        <end position="233"/>
    </location>
</feature>
<protein>
    <recommendedName>
        <fullName evidence="6">C2H2-type domain-containing protein</fullName>
    </recommendedName>
</protein>
<organism evidence="7 8">
    <name type="scientific">Jaapia argillacea MUCL 33604</name>
    <dbReference type="NCBI Taxonomy" id="933084"/>
    <lineage>
        <taxon>Eukaryota</taxon>
        <taxon>Fungi</taxon>
        <taxon>Dikarya</taxon>
        <taxon>Basidiomycota</taxon>
        <taxon>Agaricomycotina</taxon>
        <taxon>Agaricomycetes</taxon>
        <taxon>Agaricomycetidae</taxon>
        <taxon>Jaapiales</taxon>
        <taxon>Jaapiaceae</taxon>
        <taxon>Jaapia</taxon>
    </lineage>
</organism>
<keyword evidence="1" id="KW-0479">Metal-binding</keyword>
<evidence type="ECO:0000313" key="8">
    <source>
        <dbReference type="Proteomes" id="UP000027265"/>
    </source>
</evidence>
<keyword evidence="8" id="KW-1185">Reference proteome</keyword>
<dbReference type="OrthoDB" id="3437960at2759"/>
<dbReference type="Proteomes" id="UP000027265">
    <property type="component" value="Unassembled WGS sequence"/>
</dbReference>
<feature type="domain" description="C2H2-type" evidence="6">
    <location>
        <begin position="178"/>
        <end position="205"/>
    </location>
</feature>
<dbReference type="GO" id="GO:0005634">
    <property type="term" value="C:nucleus"/>
    <property type="evidence" value="ECO:0007669"/>
    <property type="project" value="TreeGrafter"/>
</dbReference>
<evidence type="ECO:0000259" key="6">
    <source>
        <dbReference type="PROSITE" id="PS50157"/>
    </source>
</evidence>
<dbReference type="Gene3D" id="3.30.160.60">
    <property type="entry name" value="Classic Zinc Finger"/>
    <property type="match status" value="2"/>
</dbReference>
<name>A0A067PPI6_9AGAM</name>
<keyword evidence="4" id="KW-0862">Zinc</keyword>
<dbReference type="InParanoid" id="A0A067PPI6"/>
<dbReference type="SMART" id="SM00355">
    <property type="entry name" value="ZnF_C2H2"/>
    <property type="match status" value="2"/>
</dbReference>
<dbReference type="PANTHER" id="PTHR14196:SF12">
    <property type="entry name" value="ZINC FINGER PROTEIN 208-LIKE"/>
    <property type="match status" value="1"/>
</dbReference>
<keyword evidence="3 5" id="KW-0863">Zinc-finger</keyword>
<dbReference type="EMBL" id="KL197735">
    <property type="protein sequence ID" value="KDQ53207.1"/>
    <property type="molecule type" value="Genomic_DNA"/>
</dbReference>
<evidence type="ECO:0000256" key="5">
    <source>
        <dbReference type="PROSITE-ProRule" id="PRU00042"/>
    </source>
</evidence>
<dbReference type="FunFam" id="3.30.160.60:FF:002343">
    <property type="entry name" value="Zinc finger protein 33A"/>
    <property type="match status" value="1"/>
</dbReference>
<keyword evidence="2" id="KW-0677">Repeat</keyword>
<evidence type="ECO:0000256" key="2">
    <source>
        <dbReference type="ARBA" id="ARBA00022737"/>
    </source>
</evidence>
<dbReference type="GO" id="GO:0000981">
    <property type="term" value="F:DNA-binding transcription factor activity, RNA polymerase II-specific"/>
    <property type="evidence" value="ECO:0007669"/>
    <property type="project" value="TreeGrafter"/>
</dbReference>
<dbReference type="PROSITE" id="PS50157">
    <property type="entry name" value="ZINC_FINGER_C2H2_2"/>
    <property type="match status" value="2"/>
</dbReference>
<evidence type="ECO:0000256" key="3">
    <source>
        <dbReference type="ARBA" id="ARBA00022771"/>
    </source>
</evidence>
<dbReference type="STRING" id="933084.A0A067PPI6"/>
<dbReference type="InterPro" id="IPR036236">
    <property type="entry name" value="Znf_C2H2_sf"/>
</dbReference>
<dbReference type="PANTHER" id="PTHR14196">
    <property type="entry name" value="ODD-SKIPPED - RELATED"/>
    <property type="match status" value="1"/>
</dbReference>